<protein>
    <submittedName>
        <fullName evidence="3">DNA topoisomerase</fullName>
    </submittedName>
</protein>
<dbReference type="GO" id="GO:0003677">
    <property type="term" value="F:DNA binding"/>
    <property type="evidence" value="ECO:0007669"/>
    <property type="project" value="InterPro"/>
</dbReference>
<dbReference type="GO" id="GO:0003917">
    <property type="term" value="F:DNA topoisomerase type I (single strand cut, ATP-independent) activity"/>
    <property type="evidence" value="ECO:0007669"/>
    <property type="project" value="InterPro"/>
</dbReference>
<dbReference type="AlphaFoldDB" id="A0A1Q9LJ69"/>
<sequence>MRLRRSACDGPGLRRVRRGRGFGYLDEQGDRVTDPALLDRVRTLAIPPAWQEVWICPHDNGHIQAVGKDAAGRRQYIYHEAWRSRRDEEKHQRVLALARRLPKVRERIHQDLVLPGLVRPRVVAGALRILDRGVFRVGGEEYAEDSRGVATLLRRDVRVRGKDLNFHFTAKGGIDRTANLTDLELAALVKSLRRGKQDDDRLFAHNGYEVHADDVNERFKQLAGSDFTVKDMRTWTATVLAATEYAAHDLPSSKTAAKRLDSQVMKAVSEQLGNTPTIARKSYVDPRVVEAFHAGHSIAPTLRRLVGKSPEEIREPLERAVIRLLTAL</sequence>
<dbReference type="Gene3D" id="3.30.66.10">
    <property type="entry name" value="DNA topoisomerase I domain"/>
    <property type="match status" value="1"/>
</dbReference>
<evidence type="ECO:0000259" key="1">
    <source>
        <dbReference type="Pfam" id="PF01028"/>
    </source>
</evidence>
<reference evidence="3 4" key="1">
    <citation type="submission" date="2016-10" db="EMBL/GenBank/DDBJ databases">
        <title>The Draft Genome Sequence of Actinokineospora bangkokensis 44EHWT reveals the biosynthetic pathway of antifungal compounds Thailandins with unusual extender unit butylmalonyl-CoA.</title>
        <authorList>
            <person name="Greule A."/>
            <person name="Intra B."/>
            <person name="Flemming S."/>
            <person name="Rommel M.G."/>
            <person name="Panbangred W."/>
            <person name="Bechthold A."/>
        </authorList>
    </citation>
    <scope>NUCLEOTIDE SEQUENCE [LARGE SCALE GENOMIC DNA]</scope>
    <source>
        <strain evidence="3 4">44EHW</strain>
    </source>
</reference>
<gene>
    <name evidence="3" type="ORF">BJP25_22050</name>
</gene>
<dbReference type="Gene3D" id="3.90.15.10">
    <property type="entry name" value="Topoisomerase I, Chain A, domain 3"/>
    <property type="match status" value="1"/>
</dbReference>
<feature type="domain" description="DNA topoisomerase IB N-terminal" evidence="2">
    <location>
        <begin position="21"/>
        <end position="69"/>
    </location>
</feature>
<dbReference type="OrthoDB" id="9778962at2"/>
<dbReference type="Pfam" id="PF21338">
    <property type="entry name" value="Top1B_N_bact"/>
    <property type="match status" value="1"/>
</dbReference>
<feature type="domain" description="DNA topoisomerase I catalytic core eukaryotic-type" evidence="1">
    <location>
        <begin position="81"/>
        <end position="282"/>
    </location>
</feature>
<dbReference type="Pfam" id="PF01028">
    <property type="entry name" value="Topoisom_I"/>
    <property type="match status" value="1"/>
</dbReference>
<dbReference type="GO" id="GO:0006265">
    <property type="term" value="P:DNA topological change"/>
    <property type="evidence" value="ECO:0007669"/>
    <property type="project" value="InterPro"/>
</dbReference>
<dbReference type="InterPro" id="IPR014711">
    <property type="entry name" value="TopoI_cat_a-hlx-sub_euk"/>
</dbReference>
<name>A0A1Q9LJ69_9PSEU</name>
<proteinExistence type="predicted"/>
<organism evidence="3 4">
    <name type="scientific">Actinokineospora bangkokensis</name>
    <dbReference type="NCBI Taxonomy" id="1193682"/>
    <lineage>
        <taxon>Bacteria</taxon>
        <taxon>Bacillati</taxon>
        <taxon>Actinomycetota</taxon>
        <taxon>Actinomycetes</taxon>
        <taxon>Pseudonocardiales</taxon>
        <taxon>Pseudonocardiaceae</taxon>
        <taxon>Actinokineospora</taxon>
    </lineage>
</organism>
<evidence type="ECO:0000313" key="3">
    <source>
        <dbReference type="EMBL" id="OLR92045.1"/>
    </source>
</evidence>
<dbReference type="InterPro" id="IPR035447">
    <property type="entry name" value="DNA_topo_I_N_sf"/>
</dbReference>
<dbReference type="EMBL" id="MKQR01000017">
    <property type="protein sequence ID" value="OLR92045.1"/>
    <property type="molecule type" value="Genomic_DNA"/>
</dbReference>
<evidence type="ECO:0000259" key="2">
    <source>
        <dbReference type="Pfam" id="PF21338"/>
    </source>
</evidence>
<comment type="caution">
    <text evidence="3">The sequence shown here is derived from an EMBL/GenBank/DDBJ whole genome shotgun (WGS) entry which is preliminary data.</text>
</comment>
<dbReference type="SUPFAM" id="SSF56349">
    <property type="entry name" value="DNA breaking-rejoining enzymes"/>
    <property type="match status" value="1"/>
</dbReference>
<dbReference type="InterPro" id="IPR013500">
    <property type="entry name" value="TopoI_cat_euk"/>
</dbReference>
<dbReference type="Proteomes" id="UP000186040">
    <property type="component" value="Unassembled WGS sequence"/>
</dbReference>
<dbReference type="RefSeq" id="WP_075975929.1">
    <property type="nucleotide sequence ID" value="NZ_MKQR01000017.1"/>
</dbReference>
<dbReference type="SUPFAM" id="SSF55869">
    <property type="entry name" value="DNA topoisomerase I domain"/>
    <property type="match status" value="1"/>
</dbReference>
<dbReference type="InterPro" id="IPR049331">
    <property type="entry name" value="Top1B_N_bact"/>
</dbReference>
<accession>A0A1Q9LJ69</accession>
<dbReference type="PROSITE" id="PS52038">
    <property type="entry name" value="TOPO_IB_2"/>
    <property type="match status" value="1"/>
</dbReference>
<dbReference type="InterPro" id="IPR011010">
    <property type="entry name" value="DNA_brk_join_enz"/>
</dbReference>
<dbReference type="Gene3D" id="1.10.132.120">
    <property type="match status" value="1"/>
</dbReference>
<dbReference type="STRING" id="1193682.BJP25_22050"/>
<evidence type="ECO:0000313" key="4">
    <source>
        <dbReference type="Proteomes" id="UP000186040"/>
    </source>
</evidence>
<keyword evidence="3" id="KW-0413">Isomerase</keyword>
<keyword evidence="4" id="KW-1185">Reference proteome</keyword>